<comment type="caution">
    <text evidence="1">The sequence shown here is derived from an EMBL/GenBank/DDBJ whole genome shotgun (WGS) entry which is preliminary data.</text>
</comment>
<reference evidence="1" key="1">
    <citation type="submission" date="2013-11" db="EMBL/GenBank/DDBJ databases">
        <title>Microbial diversity, functional groups and degradation webs in Northern and Southern Mediterranean and Red Sea marine crude oil polluted sites.</title>
        <authorList>
            <person name="Daffonchio D."/>
            <person name="Mapelli F."/>
            <person name="Ferrer M."/>
            <person name="Richter M."/>
            <person name="Cherif A."/>
            <person name="Malkawi H.I."/>
            <person name="Yakimov M.M."/>
            <person name="Abdel-Fattah Y.R."/>
            <person name="Blaghen M."/>
            <person name="Golyshin P.N."/>
            <person name="Kalogerakis N."/>
            <person name="Boon N."/>
            <person name="Magagnini M."/>
            <person name="Fava F."/>
        </authorList>
    </citation>
    <scope>NUCLEOTIDE SEQUENCE</scope>
</reference>
<evidence type="ECO:0000313" key="1">
    <source>
        <dbReference type="EMBL" id="KTF08037.1"/>
    </source>
</evidence>
<sequence>MSLLTINADDHPFMSQFHKPDDEKRSIVVIAPEKHMDWLHCHHSQAHKFLQPMSDQFTAKLMLRQTGKLQTQQQNTLF</sequence>
<name>A0A1B6NYR5_9ZZZZ</name>
<accession>A0A1B6NYR5</accession>
<dbReference type="InterPro" id="IPR036590">
    <property type="entry name" value="SRAP-like"/>
</dbReference>
<proteinExistence type="predicted"/>
<protein>
    <submittedName>
        <fullName evidence="1">Uncharacterized protein</fullName>
    </submittedName>
</protein>
<dbReference type="AlphaFoldDB" id="A0A1B6NYR5"/>
<organism evidence="1">
    <name type="scientific">marine sediment metagenome</name>
    <dbReference type="NCBI Taxonomy" id="412755"/>
    <lineage>
        <taxon>unclassified sequences</taxon>
        <taxon>metagenomes</taxon>
        <taxon>ecological metagenomes</taxon>
    </lineage>
</organism>
<dbReference type="SUPFAM" id="SSF143081">
    <property type="entry name" value="BB1717-like"/>
    <property type="match status" value="1"/>
</dbReference>
<dbReference type="Gene3D" id="3.90.1680.10">
    <property type="entry name" value="SOS response associated peptidase-like"/>
    <property type="match status" value="1"/>
</dbReference>
<gene>
    <name evidence="1" type="ORF">MGSAQ_000464</name>
</gene>
<dbReference type="EMBL" id="AYSL01000190">
    <property type="protein sequence ID" value="KTF08037.1"/>
    <property type="molecule type" value="Genomic_DNA"/>
</dbReference>